<dbReference type="Proteomes" id="UP000193411">
    <property type="component" value="Unassembled WGS sequence"/>
</dbReference>
<keyword evidence="2" id="KW-0732">Signal</keyword>
<evidence type="ECO:0000313" key="3">
    <source>
        <dbReference type="EMBL" id="ORZ36403.1"/>
    </source>
</evidence>
<organism evidence="3 4">
    <name type="scientific">Catenaria anguillulae PL171</name>
    <dbReference type="NCBI Taxonomy" id="765915"/>
    <lineage>
        <taxon>Eukaryota</taxon>
        <taxon>Fungi</taxon>
        <taxon>Fungi incertae sedis</taxon>
        <taxon>Blastocladiomycota</taxon>
        <taxon>Blastocladiomycetes</taxon>
        <taxon>Blastocladiales</taxon>
        <taxon>Catenariaceae</taxon>
        <taxon>Catenaria</taxon>
    </lineage>
</organism>
<evidence type="ECO:0000256" key="1">
    <source>
        <dbReference type="SAM" id="MobiDB-lite"/>
    </source>
</evidence>
<dbReference type="EMBL" id="MCFL01000017">
    <property type="protein sequence ID" value="ORZ36403.1"/>
    <property type="molecule type" value="Genomic_DNA"/>
</dbReference>
<comment type="caution">
    <text evidence="3">The sequence shown here is derived from an EMBL/GenBank/DDBJ whole genome shotgun (WGS) entry which is preliminary data.</text>
</comment>
<sequence>MRWDGWAFHWRGWKRAGRLVGSTLSACANGYRVGTESDIGRRILKCVNWWSNSAVGNVDAVFGAVVTVIECRACQGKPRCRKCRSGSNGNRRLVNRESWTQSH</sequence>
<name>A0A1Y2HRR5_9FUNG</name>
<feature type="chain" id="PRO_5012486003" evidence="2">
    <location>
        <begin position="19"/>
        <end position="103"/>
    </location>
</feature>
<gene>
    <name evidence="3" type="ORF">BCR44DRAFT_1432622</name>
</gene>
<evidence type="ECO:0000313" key="4">
    <source>
        <dbReference type="Proteomes" id="UP000193411"/>
    </source>
</evidence>
<evidence type="ECO:0000256" key="2">
    <source>
        <dbReference type="SAM" id="SignalP"/>
    </source>
</evidence>
<feature type="region of interest" description="Disordered" evidence="1">
    <location>
        <begin position="79"/>
        <end position="103"/>
    </location>
</feature>
<dbReference type="AlphaFoldDB" id="A0A1Y2HRR5"/>
<accession>A0A1Y2HRR5</accession>
<protein>
    <submittedName>
        <fullName evidence="3">Uncharacterized protein</fullName>
    </submittedName>
</protein>
<proteinExistence type="predicted"/>
<keyword evidence="4" id="KW-1185">Reference proteome</keyword>
<feature type="signal peptide" evidence="2">
    <location>
        <begin position="1"/>
        <end position="18"/>
    </location>
</feature>
<reference evidence="3 4" key="1">
    <citation type="submission" date="2016-07" db="EMBL/GenBank/DDBJ databases">
        <title>Pervasive Adenine N6-methylation of Active Genes in Fungi.</title>
        <authorList>
            <consortium name="DOE Joint Genome Institute"/>
            <person name="Mondo S.J."/>
            <person name="Dannebaum R.O."/>
            <person name="Kuo R.C."/>
            <person name="Labutti K."/>
            <person name="Haridas S."/>
            <person name="Kuo A."/>
            <person name="Salamov A."/>
            <person name="Ahrendt S.R."/>
            <person name="Lipzen A."/>
            <person name="Sullivan W."/>
            <person name="Andreopoulos W.B."/>
            <person name="Clum A."/>
            <person name="Lindquist E."/>
            <person name="Daum C."/>
            <person name="Ramamoorthy G.K."/>
            <person name="Gryganskyi A."/>
            <person name="Culley D."/>
            <person name="Magnuson J.K."/>
            <person name="James T.Y."/>
            <person name="O'Malley M.A."/>
            <person name="Stajich J.E."/>
            <person name="Spatafora J.W."/>
            <person name="Visel A."/>
            <person name="Grigoriev I.V."/>
        </authorList>
    </citation>
    <scope>NUCLEOTIDE SEQUENCE [LARGE SCALE GENOMIC DNA]</scope>
    <source>
        <strain evidence="3 4">PL171</strain>
    </source>
</reference>